<name>A0A0G3WL27_9BACT</name>
<feature type="signal peptide" evidence="2">
    <location>
        <begin position="1"/>
        <end position="21"/>
    </location>
</feature>
<dbReference type="InterPro" id="IPR027304">
    <property type="entry name" value="Trigger_fact/SurA_dom_sf"/>
</dbReference>
<dbReference type="OrthoDB" id="14196at2"/>
<keyword evidence="5" id="KW-1185">Reference proteome</keyword>
<proteinExistence type="predicted"/>
<dbReference type="InterPro" id="IPR050245">
    <property type="entry name" value="PrsA_foldase"/>
</dbReference>
<dbReference type="STRING" id="1408281.Epro_1206"/>
<dbReference type="SUPFAM" id="SSF109998">
    <property type="entry name" value="Triger factor/SurA peptide-binding domain-like"/>
    <property type="match status" value="1"/>
</dbReference>
<dbReference type="Gene3D" id="3.10.50.40">
    <property type="match status" value="1"/>
</dbReference>
<dbReference type="Gene3D" id="1.10.4030.10">
    <property type="entry name" value="Porin chaperone SurA, peptide-binding domain"/>
    <property type="match status" value="1"/>
</dbReference>
<organism evidence="4 5">
    <name type="scientific">Endomicrobium proavitum</name>
    <dbReference type="NCBI Taxonomy" id="1408281"/>
    <lineage>
        <taxon>Bacteria</taxon>
        <taxon>Pseudomonadati</taxon>
        <taxon>Elusimicrobiota</taxon>
        <taxon>Endomicrobiia</taxon>
        <taxon>Endomicrobiales</taxon>
        <taxon>Endomicrobiaceae</taxon>
        <taxon>Endomicrobium</taxon>
    </lineage>
</organism>
<keyword evidence="2" id="KW-0732">Signal</keyword>
<sequence>MLKKVISIAAMSFVCATAVFAASDKTVAVVNNEAIFESEYNEALAPVLQQFKAQTPAAEQTAENIKKLEDYVLSQKIDEVLVKQAIKKQSIKVSAKEIQDAVNQVKKSQNLTDAAFNAELKKEGITLAKFESSIKDQLAARKLITQNAASQMKTPSESETRAFYDKVMLKVKNDNAKTGLSKEDDALAGEIARLVKRASGEQAKIRIIAINTQGLSGSELKAAQNRVSEAKDALKEGQGFAVVASKYNSSEALRANGGDAGAVAKGDLSVVSSALDSAVFKLNVGGYTKDPIKTNIGYYFVKVEGKTAPRDTPVTYEEVKSDIQNALLQVAERKAVADYFAKLRDNAQIKINR</sequence>
<dbReference type="PANTHER" id="PTHR47245:SF2">
    <property type="entry name" value="PEPTIDYL-PROLYL CIS-TRANS ISOMERASE HP_0175-RELATED"/>
    <property type="match status" value="1"/>
</dbReference>
<dbReference type="Pfam" id="PF13616">
    <property type="entry name" value="Rotamase_3"/>
    <property type="match status" value="1"/>
</dbReference>
<reference evidence="4 5" key="1">
    <citation type="submission" date="2014-09" db="EMBL/GenBank/DDBJ databases">
        <title>Complete genome sequence of Endomicrobium proavitum.</title>
        <authorList>
            <person name="Zheng H."/>
        </authorList>
    </citation>
    <scope>NUCLEOTIDE SEQUENCE [LARGE SCALE GENOMIC DNA]</scope>
    <source>
        <strain evidence="4 5">Rsa215</strain>
    </source>
</reference>
<dbReference type="PATRIC" id="fig|1408281.3.peg.1246"/>
<evidence type="ECO:0000313" key="5">
    <source>
        <dbReference type="Proteomes" id="UP000035337"/>
    </source>
</evidence>
<feature type="domain" description="PpiC" evidence="3">
    <location>
        <begin position="200"/>
        <end position="305"/>
    </location>
</feature>
<keyword evidence="1" id="KW-0697">Rotamase</keyword>
<evidence type="ECO:0000313" key="4">
    <source>
        <dbReference type="EMBL" id="AKL98585.1"/>
    </source>
</evidence>
<dbReference type="EMBL" id="CP009498">
    <property type="protein sequence ID" value="AKL98585.1"/>
    <property type="molecule type" value="Genomic_DNA"/>
</dbReference>
<evidence type="ECO:0000259" key="3">
    <source>
        <dbReference type="PROSITE" id="PS50198"/>
    </source>
</evidence>
<dbReference type="Proteomes" id="UP000035337">
    <property type="component" value="Chromosome"/>
</dbReference>
<dbReference type="KEGG" id="epo:Epro_1206"/>
<dbReference type="AlphaFoldDB" id="A0A0G3WL27"/>
<dbReference type="InterPro" id="IPR046357">
    <property type="entry name" value="PPIase_dom_sf"/>
</dbReference>
<protein>
    <submittedName>
        <fullName evidence="4">Putative Rotamase surA-like protein</fullName>
    </submittedName>
</protein>
<evidence type="ECO:0000256" key="1">
    <source>
        <dbReference type="PROSITE-ProRule" id="PRU00278"/>
    </source>
</evidence>
<dbReference type="InterPro" id="IPR000297">
    <property type="entry name" value="PPIase_PpiC"/>
</dbReference>
<dbReference type="Pfam" id="PF13624">
    <property type="entry name" value="SurA_N_3"/>
    <property type="match status" value="1"/>
</dbReference>
<evidence type="ECO:0000256" key="2">
    <source>
        <dbReference type="SAM" id="SignalP"/>
    </source>
</evidence>
<dbReference type="GO" id="GO:0003755">
    <property type="term" value="F:peptidyl-prolyl cis-trans isomerase activity"/>
    <property type="evidence" value="ECO:0007669"/>
    <property type="project" value="UniProtKB-KW"/>
</dbReference>
<feature type="chain" id="PRO_5005185991" evidence="2">
    <location>
        <begin position="22"/>
        <end position="353"/>
    </location>
</feature>
<accession>A0A0G3WL27</accession>
<dbReference type="SUPFAM" id="SSF54534">
    <property type="entry name" value="FKBP-like"/>
    <property type="match status" value="1"/>
</dbReference>
<keyword evidence="1" id="KW-0413">Isomerase</keyword>
<dbReference type="PROSITE" id="PS50198">
    <property type="entry name" value="PPIC_PPIASE_2"/>
    <property type="match status" value="1"/>
</dbReference>
<dbReference type="PANTHER" id="PTHR47245">
    <property type="entry name" value="PEPTIDYLPROLYL ISOMERASE"/>
    <property type="match status" value="1"/>
</dbReference>
<dbReference type="RefSeq" id="WP_052571255.1">
    <property type="nucleotide sequence ID" value="NZ_CP009498.1"/>
</dbReference>
<gene>
    <name evidence="4" type="primary">surA</name>
    <name evidence="4" type="ORF">Epro_1206</name>
</gene>